<proteinExistence type="predicted"/>
<protein>
    <submittedName>
        <fullName evidence="1">Uncharacterized protein</fullName>
    </submittedName>
</protein>
<reference evidence="1" key="1">
    <citation type="submission" date="2022-04" db="EMBL/GenBank/DDBJ databases">
        <title>Jade perch genome.</title>
        <authorList>
            <person name="Chao B."/>
        </authorList>
    </citation>
    <scope>NUCLEOTIDE SEQUENCE</scope>
    <source>
        <strain evidence="1">CB-2022</strain>
    </source>
</reference>
<gene>
    <name evidence="1" type="ORF">L3Q82_011413</name>
</gene>
<keyword evidence="2" id="KW-1185">Reference proteome</keyword>
<accession>A0ACB8WAB4</accession>
<dbReference type="Proteomes" id="UP000831701">
    <property type="component" value="Chromosome 13"/>
</dbReference>
<sequence>MNPQLRAAEKLMEYLITLGSSSMSESFLIRHVLSQISALADQLWQAFQVISAPPATAVNAKQTSTLFQLVVKRADRLHLSGDSALTQAFVFQRWACCKAFIVMAERDFQPYLTPPP</sequence>
<comment type="caution">
    <text evidence="1">The sequence shown here is derived from an EMBL/GenBank/DDBJ whole genome shotgun (WGS) entry which is preliminary data.</text>
</comment>
<organism evidence="1 2">
    <name type="scientific">Scortum barcoo</name>
    <name type="common">barcoo grunter</name>
    <dbReference type="NCBI Taxonomy" id="214431"/>
    <lineage>
        <taxon>Eukaryota</taxon>
        <taxon>Metazoa</taxon>
        <taxon>Chordata</taxon>
        <taxon>Craniata</taxon>
        <taxon>Vertebrata</taxon>
        <taxon>Euteleostomi</taxon>
        <taxon>Actinopterygii</taxon>
        <taxon>Neopterygii</taxon>
        <taxon>Teleostei</taxon>
        <taxon>Neoteleostei</taxon>
        <taxon>Acanthomorphata</taxon>
        <taxon>Eupercaria</taxon>
        <taxon>Centrarchiformes</taxon>
        <taxon>Terapontoidei</taxon>
        <taxon>Terapontidae</taxon>
        <taxon>Scortum</taxon>
    </lineage>
</organism>
<name>A0ACB8WAB4_9TELE</name>
<dbReference type="EMBL" id="CM041543">
    <property type="protein sequence ID" value="KAI3364630.1"/>
    <property type="molecule type" value="Genomic_DNA"/>
</dbReference>
<evidence type="ECO:0000313" key="1">
    <source>
        <dbReference type="EMBL" id="KAI3364630.1"/>
    </source>
</evidence>
<evidence type="ECO:0000313" key="2">
    <source>
        <dbReference type="Proteomes" id="UP000831701"/>
    </source>
</evidence>